<organism evidence="2 3">
    <name type="scientific">Dictyobacter formicarum</name>
    <dbReference type="NCBI Taxonomy" id="2778368"/>
    <lineage>
        <taxon>Bacteria</taxon>
        <taxon>Bacillati</taxon>
        <taxon>Chloroflexota</taxon>
        <taxon>Ktedonobacteria</taxon>
        <taxon>Ktedonobacterales</taxon>
        <taxon>Dictyobacteraceae</taxon>
        <taxon>Dictyobacter</taxon>
    </lineage>
</organism>
<dbReference type="EMBL" id="BNJJ01000013">
    <property type="protein sequence ID" value="GHO86606.1"/>
    <property type="molecule type" value="Genomic_DNA"/>
</dbReference>
<dbReference type="RefSeq" id="WP_201364229.1">
    <property type="nucleotide sequence ID" value="NZ_BNJJ01000013.1"/>
</dbReference>
<feature type="region of interest" description="Disordered" evidence="1">
    <location>
        <begin position="221"/>
        <end position="248"/>
    </location>
</feature>
<comment type="caution">
    <text evidence="2">The sequence shown here is derived from an EMBL/GenBank/DDBJ whole genome shotgun (WGS) entry which is preliminary data.</text>
</comment>
<dbReference type="Gene3D" id="3.40.50.300">
    <property type="entry name" value="P-loop containing nucleotide triphosphate hydrolases"/>
    <property type="match status" value="1"/>
</dbReference>
<proteinExistence type="predicted"/>
<evidence type="ECO:0000256" key="1">
    <source>
        <dbReference type="SAM" id="MobiDB-lite"/>
    </source>
</evidence>
<evidence type="ECO:0000313" key="2">
    <source>
        <dbReference type="EMBL" id="GHO86606.1"/>
    </source>
</evidence>
<keyword evidence="2" id="KW-0808">Transferase</keyword>
<name>A0ABQ3VMI8_9CHLR</name>
<gene>
    <name evidence="2" type="ORF">KSZ_46120</name>
</gene>
<accession>A0ABQ3VMI8</accession>
<protein>
    <submittedName>
        <fullName evidence="2">Cytidylate kinase</fullName>
    </submittedName>
</protein>
<dbReference type="SUPFAM" id="SSF52540">
    <property type="entry name" value="P-loop containing nucleoside triphosphate hydrolases"/>
    <property type="match status" value="1"/>
</dbReference>
<reference evidence="2 3" key="1">
    <citation type="journal article" date="2021" name="Int. J. Syst. Evol. Microbiol.">
        <title>Reticulibacter mediterranei gen. nov., sp. nov., within the new family Reticulibacteraceae fam. nov., and Ktedonospora formicarum gen. nov., sp. nov., Ktedonobacter robiniae sp. nov., Dictyobacter formicarum sp. nov. and Dictyobacter arantiisoli sp. nov., belonging to the class Ktedonobacteria.</title>
        <authorList>
            <person name="Yabe S."/>
            <person name="Zheng Y."/>
            <person name="Wang C.M."/>
            <person name="Sakai Y."/>
            <person name="Abe K."/>
            <person name="Yokota A."/>
            <person name="Donadio S."/>
            <person name="Cavaletti L."/>
            <person name="Monciardini P."/>
        </authorList>
    </citation>
    <scope>NUCLEOTIDE SEQUENCE [LARGE SCALE GENOMIC DNA]</scope>
    <source>
        <strain evidence="2 3">SOSP1-9</strain>
    </source>
</reference>
<dbReference type="Pfam" id="PF13189">
    <property type="entry name" value="Cytidylate_kin2"/>
    <property type="match status" value="1"/>
</dbReference>
<evidence type="ECO:0000313" key="3">
    <source>
        <dbReference type="Proteomes" id="UP000635565"/>
    </source>
</evidence>
<dbReference type="InterPro" id="IPR027417">
    <property type="entry name" value="P-loop_NTPase"/>
</dbReference>
<sequence length="248" mass="27770">MDSQQPLSAQMRAVTISREYGSGGGEIARRVATKLQWRLIDHEFVVRIANMLGVSEREVELQDEYSQGIVARILSSMRSVDPALLVDVTNNMNTSEEGYHQALVSVVEAVAREGQVVIVGRGSQKILERMRDVLHVRIVAPLEKRITYVVQRESLNHSAARDRILQKDRHRERYLQAHYRANSTDAHLYDLVLNTGVIDLDSAVDLICLALERKAGRLTVPEHELGPGAGSAKYPGRPLDFRPPTDTL</sequence>
<keyword evidence="3" id="KW-1185">Reference proteome</keyword>
<dbReference type="GO" id="GO:0016301">
    <property type="term" value="F:kinase activity"/>
    <property type="evidence" value="ECO:0007669"/>
    <property type="project" value="UniProtKB-KW"/>
</dbReference>
<keyword evidence="2" id="KW-0418">Kinase</keyword>
<dbReference type="Proteomes" id="UP000635565">
    <property type="component" value="Unassembled WGS sequence"/>
</dbReference>